<accession>A0A1T5HY36</accession>
<dbReference type="OrthoDB" id="8772678at2"/>
<organism evidence="2 3">
    <name type="scientific">Photobacterium piscicola</name>
    <dbReference type="NCBI Taxonomy" id="1378299"/>
    <lineage>
        <taxon>Bacteria</taxon>
        <taxon>Pseudomonadati</taxon>
        <taxon>Pseudomonadota</taxon>
        <taxon>Gammaproteobacteria</taxon>
        <taxon>Vibrionales</taxon>
        <taxon>Vibrionaceae</taxon>
        <taxon>Photobacterium</taxon>
    </lineage>
</organism>
<dbReference type="InterPro" id="IPR043129">
    <property type="entry name" value="ATPase_NBD"/>
</dbReference>
<dbReference type="Pfam" id="PF00480">
    <property type="entry name" value="ROK"/>
    <property type="match status" value="1"/>
</dbReference>
<dbReference type="SUPFAM" id="SSF53067">
    <property type="entry name" value="Actin-like ATPase domain"/>
    <property type="match status" value="1"/>
</dbReference>
<dbReference type="InterPro" id="IPR000600">
    <property type="entry name" value="ROK"/>
</dbReference>
<dbReference type="EC" id="2.7.1.60" evidence="2"/>
<dbReference type="RefSeq" id="WP_080156391.1">
    <property type="nucleotide sequence ID" value="NZ_FUZI01000001.1"/>
</dbReference>
<dbReference type="AlphaFoldDB" id="A0A1T5HY36"/>
<dbReference type="Proteomes" id="UP000189966">
    <property type="component" value="Unassembled WGS sequence"/>
</dbReference>
<dbReference type="Gene3D" id="3.30.420.40">
    <property type="match status" value="2"/>
</dbReference>
<dbReference type="NCBIfam" id="NF003461">
    <property type="entry name" value="PRK05082.1"/>
    <property type="match status" value="1"/>
</dbReference>
<dbReference type="PROSITE" id="PS01125">
    <property type="entry name" value="ROK"/>
    <property type="match status" value="1"/>
</dbReference>
<dbReference type="CDD" id="cd24069">
    <property type="entry name" value="ASKHA_NBD_ROK_EcNanK-like"/>
    <property type="match status" value="1"/>
</dbReference>
<keyword evidence="2" id="KW-0418">Kinase</keyword>
<sequence length="298" mass="31217">MSVCLAVDIGGTKIAAALVNCATNQIIDRHQIATPQSQQPAVFSAALVSLLTPFIANADFVAIASTGIINNGILTALNPANLGGLNRFELVDDIQRITKLPTYAMNDAQAAAWYEFISLTPNNNTHNMLFITISTGIGGGLVLNQQLQTGARGISGHIGHTVVDANGPVCGCGRQGCIEKVASGTAIGELGSALFKRPCNGQQVYQLALDGNEDAISIIHSSAAAVAELIANLTISLDLDAVVIGGSVGLAPHYCEYIQQYLNEKPELYRPHIIPAQAGGDAGLLGAAHWFARQENHI</sequence>
<keyword evidence="2" id="KW-0808">Transferase</keyword>
<evidence type="ECO:0000313" key="2">
    <source>
        <dbReference type="EMBL" id="SKC31626.1"/>
    </source>
</evidence>
<reference evidence="2 3" key="1">
    <citation type="submission" date="2017-02" db="EMBL/GenBank/DDBJ databases">
        <authorList>
            <person name="Peterson S.W."/>
        </authorList>
    </citation>
    <scope>NUCLEOTIDE SEQUENCE [LARGE SCALE GENOMIC DNA]</scope>
    <source>
        <strain evidence="3">type strain: NCCB 100098</strain>
    </source>
</reference>
<evidence type="ECO:0000313" key="3">
    <source>
        <dbReference type="Proteomes" id="UP000189966"/>
    </source>
</evidence>
<gene>
    <name evidence="2" type="primary">nanK</name>
    <name evidence="2" type="ORF">CZ809_01128</name>
</gene>
<dbReference type="GO" id="GO:0019262">
    <property type="term" value="P:N-acetylneuraminate catabolic process"/>
    <property type="evidence" value="ECO:0007669"/>
    <property type="project" value="TreeGrafter"/>
</dbReference>
<name>A0A1T5HY36_9GAMM</name>
<dbReference type="EMBL" id="FUZI01000001">
    <property type="protein sequence ID" value="SKC31626.1"/>
    <property type="molecule type" value="Genomic_DNA"/>
</dbReference>
<evidence type="ECO:0000256" key="1">
    <source>
        <dbReference type="ARBA" id="ARBA00023277"/>
    </source>
</evidence>
<proteinExistence type="predicted"/>
<keyword evidence="1" id="KW-0119">Carbohydrate metabolism</keyword>
<protein>
    <submittedName>
        <fullName evidence="2">N-acetylmannosamine kinase</fullName>
        <ecNumber evidence="2">2.7.1.60</ecNumber>
    </submittedName>
</protein>
<dbReference type="GO" id="GO:0009384">
    <property type="term" value="F:N-acylmannosamine kinase activity"/>
    <property type="evidence" value="ECO:0007669"/>
    <property type="project" value="UniProtKB-EC"/>
</dbReference>
<dbReference type="PANTHER" id="PTHR18964:SF169">
    <property type="entry name" value="N-ACETYLMANNOSAMINE KINASE"/>
    <property type="match status" value="1"/>
</dbReference>
<dbReference type="PANTHER" id="PTHR18964">
    <property type="entry name" value="ROK (REPRESSOR, ORF, KINASE) FAMILY"/>
    <property type="match status" value="1"/>
</dbReference>
<dbReference type="InterPro" id="IPR049874">
    <property type="entry name" value="ROK_cs"/>
</dbReference>